<dbReference type="EMBL" id="CAKXAJ010025574">
    <property type="protein sequence ID" value="CAH2241210.1"/>
    <property type="molecule type" value="Genomic_DNA"/>
</dbReference>
<comment type="caution">
    <text evidence="1">The sequence shown here is derived from an EMBL/GenBank/DDBJ whole genome shotgun (WGS) entry which is preliminary data.</text>
</comment>
<accession>A0A8S4RTQ6</accession>
<evidence type="ECO:0000313" key="2">
    <source>
        <dbReference type="Proteomes" id="UP000838756"/>
    </source>
</evidence>
<dbReference type="Proteomes" id="UP000838756">
    <property type="component" value="Unassembled WGS sequence"/>
</dbReference>
<keyword evidence="2" id="KW-1185">Reference proteome</keyword>
<protein>
    <submittedName>
        <fullName evidence="1">Jg3275 protein</fullName>
    </submittedName>
</protein>
<dbReference type="AlphaFoldDB" id="A0A8S4RTQ6"/>
<sequence length="111" mass="13058">MALRLRSGDVPLNECGYHMKRVSSPKCEICNIDEDVLHLLGECVRNRPMKDQLMKLIYMMWGFGRVTWRHLIQRRSKEAIRFLVKITEEGSINFRKRNDGAEILIIKKSPE</sequence>
<name>A0A8S4RTQ6_9NEOP</name>
<reference evidence="1" key="1">
    <citation type="submission" date="2022-03" db="EMBL/GenBank/DDBJ databases">
        <authorList>
            <person name="Lindestad O."/>
        </authorList>
    </citation>
    <scope>NUCLEOTIDE SEQUENCE</scope>
</reference>
<proteinExistence type="predicted"/>
<organism evidence="1 2">
    <name type="scientific">Pararge aegeria aegeria</name>
    <dbReference type="NCBI Taxonomy" id="348720"/>
    <lineage>
        <taxon>Eukaryota</taxon>
        <taxon>Metazoa</taxon>
        <taxon>Ecdysozoa</taxon>
        <taxon>Arthropoda</taxon>
        <taxon>Hexapoda</taxon>
        <taxon>Insecta</taxon>
        <taxon>Pterygota</taxon>
        <taxon>Neoptera</taxon>
        <taxon>Endopterygota</taxon>
        <taxon>Lepidoptera</taxon>
        <taxon>Glossata</taxon>
        <taxon>Ditrysia</taxon>
        <taxon>Papilionoidea</taxon>
        <taxon>Nymphalidae</taxon>
        <taxon>Satyrinae</taxon>
        <taxon>Satyrini</taxon>
        <taxon>Parargina</taxon>
        <taxon>Pararge</taxon>
    </lineage>
</organism>
<evidence type="ECO:0000313" key="1">
    <source>
        <dbReference type="EMBL" id="CAH2241210.1"/>
    </source>
</evidence>
<gene>
    <name evidence="1" type="primary">jg3275</name>
    <name evidence="1" type="ORF">PAEG_LOCUS17661</name>
</gene>